<proteinExistence type="predicted"/>
<dbReference type="AlphaFoldDB" id="W4G059"/>
<dbReference type="VEuPathDB" id="FungiDB:H257_12096"/>
<reference evidence="2" key="1">
    <citation type="submission" date="2013-12" db="EMBL/GenBank/DDBJ databases">
        <title>The Genome Sequence of Aphanomyces astaci APO3.</title>
        <authorList>
            <consortium name="The Broad Institute Genomics Platform"/>
            <person name="Russ C."/>
            <person name="Tyler B."/>
            <person name="van West P."/>
            <person name="Dieguez-Uribeondo J."/>
            <person name="Young S.K."/>
            <person name="Zeng Q."/>
            <person name="Gargeya S."/>
            <person name="Fitzgerald M."/>
            <person name="Abouelleil A."/>
            <person name="Alvarado L."/>
            <person name="Chapman S.B."/>
            <person name="Gainer-Dewar J."/>
            <person name="Goldberg J."/>
            <person name="Griggs A."/>
            <person name="Gujja S."/>
            <person name="Hansen M."/>
            <person name="Howarth C."/>
            <person name="Imamovic A."/>
            <person name="Ireland A."/>
            <person name="Larimer J."/>
            <person name="McCowan C."/>
            <person name="Murphy C."/>
            <person name="Pearson M."/>
            <person name="Poon T.W."/>
            <person name="Priest M."/>
            <person name="Roberts A."/>
            <person name="Saif S."/>
            <person name="Shea T."/>
            <person name="Sykes S."/>
            <person name="Wortman J."/>
            <person name="Nusbaum C."/>
            <person name="Birren B."/>
        </authorList>
    </citation>
    <scope>NUCLEOTIDE SEQUENCE [LARGE SCALE GENOMIC DNA]</scope>
    <source>
        <strain evidence="2">APO3</strain>
    </source>
</reference>
<dbReference type="GeneID" id="20814092"/>
<evidence type="ECO:0000256" key="1">
    <source>
        <dbReference type="SAM" id="MobiDB-lite"/>
    </source>
</evidence>
<dbReference type="EMBL" id="KI913151">
    <property type="protein sequence ID" value="ETV73060.1"/>
    <property type="molecule type" value="Genomic_DNA"/>
</dbReference>
<accession>W4G059</accession>
<sequence>MLAQGYAQLGLQQTNIEIEKRNATLKSQSAFDQVRYRLPTVPLQPLGRDLPRRVPHPRTCQPPWLLARSRRAFDYLERPHFMLQTETVTESASLQPPLYLYPVVVPPVPVAPPPATRPEYSMFGQTGRGPLNMPKPGHGPPRYPSANQGNSGSQPGQGPSGGPRGDLPMIQRPWGIGSNENFFWTTQRTTSWTGGGGDYGGGGGPPGNSYPSQPTSDAARRSLARQVMTDARKYALKLDNVDQTIPRAFPFPVRRATRKQ</sequence>
<organism evidence="2">
    <name type="scientific">Aphanomyces astaci</name>
    <name type="common">Crayfish plague agent</name>
    <dbReference type="NCBI Taxonomy" id="112090"/>
    <lineage>
        <taxon>Eukaryota</taxon>
        <taxon>Sar</taxon>
        <taxon>Stramenopiles</taxon>
        <taxon>Oomycota</taxon>
        <taxon>Saprolegniomycetes</taxon>
        <taxon>Saprolegniales</taxon>
        <taxon>Verrucalvaceae</taxon>
        <taxon>Aphanomyces</taxon>
    </lineage>
</organism>
<name>W4G059_APHAT</name>
<dbReference type="RefSeq" id="XP_009837509.1">
    <property type="nucleotide sequence ID" value="XM_009839207.1"/>
</dbReference>
<evidence type="ECO:0000313" key="2">
    <source>
        <dbReference type="EMBL" id="ETV73060.1"/>
    </source>
</evidence>
<feature type="compositionally biased region" description="Gly residues" evidence="1">
    <location>
        <begin position="193"/>
        <end position="206"/>
    </location>
</feature>
<protein>
    <submittedName>
        <fullName evidence="2">Uncharacterized protein</fullName>
    </submittedName>
</protein>
<feature type="compositionally biased region" description="Low complexity" evidence="1">
    <location>
        <begin position="147"/>
        <end position="157"/>
    </location>
</feature>
<feature type="region of interest" description="Disordered" evidence="1">
    <location>
        <begin position="116"/>
        <end position="172"/>
    </location>
</feature>
<feature type="region of interest" description="Disordered" evidence="1">
    <location>
        <begin position="190"/>
        <end position="223"/>
    </location>
</feature>
<gene>
    <name evidence="2" type="ORF">H257_12096</name>
</gene>